<protein>
    <recommendedName>
        <fullName evidence="1">DUF302 domain-containing protein</fullName>
    </recommendedName>
</protein>
<name>A0ABN3EUS2_9ACTN</name>
<dbReference type="EMBL" id="BAAATR010000045">
    <property type="protein sequence ID" value="GAA2272281.1"/>
    <property type="molecule type" value="Genomic_DNA"/>
</dbReference>
<dbReference type="InterPro" id="IPR005180">
    <property type="entry name" value="DUF302"/>
</dbReference>
<dbReference type="InterPro" id="IPR035923">
    <property type="entry name" value="TT1751-like_sf"/>
</dbReference>
<proteinExistence type="predicted"/>
<evidence type="ECO:0000259" key="1">
    <source>
        <dbReference type="Pfam" id="PF03625"/>
    </source>
</evidence>
<evidence type="ECO:0000313" key="3">
    <source>
        <dbReference type="Proteomes" id="UP001500305"/>
    </source>
</evidence>
<dbReference type="SUPFAM" id="SSF103247">
    <property type="entry name" value="TT1751-like"/>
    <property type="match status" value="1"/>
</dbReference>
<comment type="caution">
    <text evidence="2">The sequence shown here is derived from an EMBL/GenBank/DDBJ whole genome shotgun (WGS) entry which is preliminary data.</text>
</comment>
<dbReference type="Pfam" id="PF03625">
    <property type="entry name" value="DUF302"/>
    <property type="match status" value="1"/>
</dbReference>
<dbReference type="Gene3D" id="3.30.310.70">
    <property type="entry name" value="TT1751-like domain"/>
    <property type="match status" value="1"/>
</dbReference>
<reference evidence="2 3" key="1">
    <citation type="journal article" date="2019" name="Int. J. Syst. Evol. Microbiol.">
        <title>The Global Catalogue of Microorganisms (GCM) 10K type strain sequencing project: providing services to taxonomists for standard genome sequencing and annotation.</title>
        <authorList>
            <consortium name="The Broad Institute Genomics Platform"/>
            <consortium name="The Broad Institute Genome Sequencing Center for Infectious Disease"/>
            <person name="Wu L."/>
            <person name="Ma J."/>
        </authorList>
    </citation>
    <scope>NUCLEOTIDE SEQUENCE [LARGE SCALE GENOMIC DNA]</scope>
    <source>
        <strain evidence="2 3">JCM 7356</strain>
    </source>
</reference>
<sequence>MTTHTAVIDHPARRLVVALPRPYDEAREHYETLVPEADLARFFQLASWPATLELAEINAPHGFMRYYRSDITAVMAGSASLWKTTQYMMGNHTIAERMFRHDPSVMLHAPLRTLLYADPDGDTKLAVDQPSLPFASYDNPRIADVGRELDALLAQLITLLGGDVPSQLAT</sequence>
<feature type="domain" description="DUF302" evidence="1">
    <location>
        <begin position="80"/>
        <end position="130"/>
    </location>
</feature>
<dbReference type="Proteomes" id="UP001500305">
    <property type="component" value="Unassembled WGS sequence"/>
</dbReference>
<organism evidence="2 3">
    <name type="scientific">Kitasatospora cystarginea</name>
    <dbReference type="NCBI Taxonomy" id="58350"/>
    <lineage>
        <taxon>Bacteria</taxon>
        <taxon>Bacillati</taxon>
        <taxon>Actinomycetota</taxon>
        <taxon>Actinomycetes</taxon>
        <taxon>Kitasatosporales</taxon>
        <taxon>Streptomycetaceae</taxon>
        <taxon>Kitasatospora</taxon>
    </lineage>
</organism>
<evidence type="ECO:0000313" key="2">
    <source>
        <dbReference type="EMBL" id="GAA2272281.1"/>
    </source>
</evidence>
<keyword evidence="3" id="KW-1185">Reference proteome</keyword>
<dbReference type="CDD" id="cd14797">
    <property type="entry name" value="DUF302"/>
    <property type="match status" value="1"/>
</dbReference>
<dbReference type="RefSeq" id="WP_344640401.1">
    <property type="nucleotide sequence ID" value="NZ_BAAATR010000045.1"/>
</dbReference>
<accession>A0ABN3EUS2</accession>
<gene>
    <name evidence="2" type="ORF">GCM10010430_67800</name>
</gene>